<feature type="region of interest" description="Disordered" evidence="1">
    <location>
        <begin position="72"/>
        <end position="92"/>
    </location>
</feature>
<sequence length="178" mass="19238">MARYRESGVPRPQRWMALVGAGCAHGSPSLVKAHGRTRERTETAPGIPSFTQLLQTSEVLHAAPRAQREVEIERKREGRGEEEQLQGTGVKAEAEKEAGVSVLRAAEPTLLAAASLRPLAFSQRGAVATRRGSNAKSKVKEESVDGVPTWEQKCCLINIYLPGSGLFGRTLMSSNTNC</sequence>
<evidence type="ECO:0000313" key="3">
    <source>
        <dbReference type="Proteomes" id="UP000314294"/>
    </source>
</evidence>
<dbReference type="OrthoDB" id="10600679at2759"/>
<evidence type="ECO:0000313" key="2">
    <source>
        <dbReference type="EMBL" id="TNN68428.1"/>
    </source>
</evidence>
<organism evidence="2 3">
    <name type="scientific">Liparis tanakae</name>
    <name type="common">Tanaka's snailfish</name>
    <dbReference type="NCBI Taxonomy" id="230148"/>
    <lineage>
        <taxon>Eukaryota</taxon>
        <taxon>Metazoa</taxon>
        <taxon>Chordata</taxon>
        <taxon>Craniata</taxon>
        <taxon>Vertebrata</taxon>
        <taxon>Euteleostomi</taxon>
        <taxon>Actinopterygii</taxon>
        <taxon>Neopterygii</taxon>
        <taxon>Teleostei</taxon>
        <taxon>Neoteleostei</taxon>
        <taxon>Acanthomorphata</taxon>
        <taxon>Eupercaria</taxon>
        <taxon>Perciformes</taxon>
        <taxon>Cottioidei</taxon>
        <taxon>Cottales</taxon>
        <taxon>Liparidae</taxon>
        <taxon>Liparis</taxon>
    </lineage>
</organism>
<keyword evidence="3" id="KW-1185">Reference proteome</keyword>
<proteinExistence type="predicted"/>
<dbReference type="EMBL" id="SRLO01000190">
    <property type="protein sequence ID" value="TNN68428.1"/>
    <property type="molecule type" value="Genomic_DNA"/>
</dbReference>
<reference evidence="2 3" key="1">
    <citation type="submission" date="2019-03" db="EMBL/GenBank/DDBJ databases">
        <title>First draft genome of Liparis tanakae, snailfish: a comprehensive survey of snailfish specific genes.</title>
        <authorList>
            <person name="Kim W."/>
            <person name="Song I."/>
            <person name="Jeong J.-H."/>
            <person name="Kim D."/>
            <person name="Kim S."/>
            <person name="Ryu S."/>
            <person name="Song J.Y."/>
            <person name="Lee S.K."/>
        </authorList>
    </citation>
    <scope>NUCLEOTIDE SEQUENCE [LARGE SCALE GENOMIC DNA]</scope>
    <source>
        <tissue evidence="2">Muscle</tissue>
    </source>
</reference>
<comment type="caution">
    <text evidence="2">The sequence shown here is derived from an EMBL/GenBank/DDBJ whole genome shotgun (WGS) entry which is preliminary data.</text>
</comment>
<accession>A0A4Z2HRQ1</accession>
<feature type="compositionally biased region" description="Basic and acidic residues" evidence="1">
    <location>
        <begin position="72"/>
        <end position="82"/>
    </location>
</feature>
<protein>
    <submittedName>
        <fullName evidence="2">Uncharacterized protein</fullName>
    </submittedName>
</protein>
<dbReference type="AlphaFoldDB" id="A0A4Z2HRQ1"/>
<name>A0A4Z2HRQ1_9TELE</name>
<dbReference type="Proteomes" id="UP000314294">
    <property type="component" value="Unassembled WGS sequence"/>
</dbReference>
<gene>
    <name evidence="2" type="ORF">EYF80_021349</name>
</gene>
<evidence type="ECO:0000256" key="1">
    <source>
        <dbReference type="SAM" id="MobiDB-lite"/>
    </source>
</evidence>